<keyword evidence="3" id="KW-1185">Reference proteome</keyword>
<dbReference type="Proteomes" id="UP000297245">
    <property type="component" value="Unassembled WGS sequence"/>
</dbReference>
<accession>A0A4V4HD40</accession>
<evidence type="ECO:0000313" key="2">
    <source>
        <dbReference type="EMBL" id="THU85755.1"/>
    </source>
</evidence>
<evidence type="ECO:0000313" key="3">
    <source>
        <dbReference type="Proteomes" id="UP000297245"/>
    </source>
</evidence>
<gene>
    <name evidence="2" type="ORF">K435DRAFT_924701</name>
</gene>
<dbReference type="EMBL" id="ML179532">
    <property type="protein sequence ID" value="THU85755.1"/>
    <property type="molecule type" value="Genomic_DNA"/>
</dbReference>
<reference evidence="2 3" key="1">
    <citation type="journal article" date="2019" name="Nat. Ecol. Evol.">
        <title>Megaphylogeny resolves global patterns of mushroom evolution.</title>
        <authorList>
            <person name="Varga T."/>
            <person name="Krizsan K."/>
            <person name="Foldi C."/>
            <person name="Dima B."/>
            <person name="Sanchez-Garcia M."/>
            <person name="Sanchez-Ramirez S."/>
            <person name="Szollosi G.J."/>
            <person name="Szarkandi J.G."/>
            <person name="Papp V."/>
            <person name="Albert L."/>
            <person name="Andreopoulos W."/>
            <person name="Angelini C."/>
            <person name="Antonin V."/>
            <person name="Barry K.W."/>
            <person name="Bougher N.L."/>
            <person name="Buchanan P."/>
            <person name="Buyck B."/>
            <person name="Bense V."/>
            <person name="Catcheside P."/>
            <person name="Chovatia M."/>
            <person name="Cooper J."/>
            <person name="Damon W."/>
            <person name="Desjardin D."/>
            <person name="Finy P."/>
            <person name="Geml J."/>
            <person name="Haridas S."/>
            <person name="Hughes K."/>
            <person name="Justo A."/>
            <person name="Karasinski D."/>
            <person name="Kautmanova I."/>
            <person name="Kiss B."/>
            <person name="Kocsube S."/>
            <person name="Kotiranta H."/>
            <person name="LaButti K.M."/>
            <person name="Lechner B.E."/>
            <person name="Liimatainen K."/>
            <person name="Lipzen A."/>
            <person name="Lukacs Z."/>
            <person name="Mihaltcheva S."/>
            <person name="Morgado L.N."/>
            <person name="Niskanen T."/>
            <person name="Noordeloos M.E."/>
            <person name="Ohm R.A."/>
            <person name="Ortiz-Santana B."/>
            <person name="Ovrebo C."/>
            <person name="Racz N."/>
            <person name="Riley R."/>
            <person name="Savchenko A."/>
            <person name="Shiryaev A."/>
            <person name="Soop K."/>
            <person name="Spirin V."/>
            <person name="Szebenyi C."/>
            <person name="Tomsovsky M."/>
            <person name="Tulloss R.E."/>
            <person name="Uehling J."/>
            <person name="Grigoriev I.V."/>
            <person name="Vagvolgyi C."/>
            <person name="Papp T."/>
            <person name="Martin F.M."/>
            <person name="Miettinen O."/>
            <person name="Hibbett D.S."/>
            <person name="Nagy L.G."/>
        </authorList>
    </citation>
    <scope>NUCLEOTIDE SEQUENCE [LARGE SCALE GENOMIC DNA]</scope>
    <source>
        <strain evidence="2 3">CBS 962.96</strain>
    </source>
</reference>
<sequence length="209" mass="23608">MSQMMSKRYELYGGEKSKDDVSDEQFQFEFMHMPIGLSFNTQCHGSRSIPANRSGCGFSQDPPLWVDRPDPSSDKNWAQNPKMPGTSSDKNVTAEGGSLGQGSDKNFGFQMSGPKFGQKIDPRERFWFGQNFPKRKIFASGLPTHIMGGPLFARAGTRSPKTHERFYDEFMISCSNTVRVHVLTCDVYVSSDPSLRTVFFRYDSDNLKI</sequence>
<evidence type="ECO:0000256" key="1">
    <source>
        <dbReference type="SAM" id="MobiDB-lite"/>
    </source>
</evidence>
<dbReference type="AlphaFoldDB" id="A0A4V4HD40"/>
<name>A0A4V4HD40_DENBC</name>
<feature type="region of interest" description="Disordered" evidence="1">
    <location>
        <begin position="54"/>
        <end position="118"/>
    </location>
</feature>
<feature type="compositionally biased region" description="Polar residues" evidence="1">
    <location>
        <begin position="74"/>
        <end position="91"/>
    </location>
</feature>
<proteinExistence type="predicted"/>
<protein>
    <submittedName>
        <fullName evidence="2">Uncharacterized protein</fullName>
    </submittedName>
</protein>
<organism evidence="2 3">
    <name type="scientific">Dendrothele bispora (strain CBS 962.96)</name>
    <dbReference type="NCBI Taxonomy" id="1314807"/>
    <lineage>
        <taxon>Eukaryota</taxon>
        <taxon>Fungi</taxon>
        <taxon>Dikarya</taxon>
        <taxon>Basidiomycota</taxon>
        <taxon>Agaricomycotina</taxon>
        <taxon>Agaricomycetes</taxon>
        <taxon>Agaricomycetidae</taxon>
        <taxon>Agaricales</taxon>
        <taxon>Agaricales incertae sedis</taxon>
        <taxon>Dendrothele</taxon>
    </lineage>
</organism>